<dbReference type="KEGG" id="srt:Srot_0587"/>
<dbReference type="eggNOG" id="COG3315">
    <property type="taxonomic scope" value="Bacteria"/>
</dbReference>
<name>D6ZCM7_SEGRD</name>
<dbReference type="Gene3D" id="3.40.50.150">
    <property type="entry name" value="Vaccinia Virus protein VP39"/>
    <property type="match status" value="1"/>
</dbReference>
<dbReference type="GO" id="GO:0032259">
    <property type="term" value="P:methylation"/>
    <property type="evidence" value="ECO:0007669"/>
    <property type="project" value="UniProtKB-KW"/>
</dbReference>
<evidence type="ECO:0000256" key="2">
    <source>
        <dbReference type="ARBA" id="ARBA00008138"/>
    </source>
</evidence>
<keyword evidence="3 6" id="KW-0489">Methyltransferase</keyword>
<accession>D6ZCM7</accession>
<evidence type="ECO:0000313" key="7">
    <source>
        <dbReference type="EMBL" id="ADG97069.1"/>
    </source>
</evidence>
<dbReference type="InterPro" id="IPR011610">
    <property type="entry name" value="SAM_mthyl_Trfase_ML2640-like"/>
</dbReference>
<gene>
    <name evidence="7" type="ordered locus">Srot_0587</name>
</gene>
<evidence type="ECO:0000313" key="8">
    <source>
        <dbReference type="Proteomes" id="UP000002247"/>
    </source>
</evidence>
<dbReference type="PANTHER" id="PTHR43619">
    <property type="entry name" value="S-ADENOSYL-L-METHIONINE-DEPENDENT METHYLTRANSFERASE YKTD-RELATED"/>
    <property type="match status" value="1"/>
</dbReference>
<dbReference type="OrthoDB" id="9806164at2"/>
<evidence type="ECO:0000256" key="3">
    <source>
        <dbReference type="ARBA" id="ARBA00022603"/>
    </source>
</evidence>
<evidence type="ECO:0000256" key="1">
    <source>
        <dbReference type="ARBA" id="ARBA00003907"/>
    </source>
</evidence>
<dbReference type="HOGENOM" id="CLU_056160_2_1_11"/>
<dbReference type="EMBL" id="CP001958">
    <property type="protein sequence ID" value="ADG97069.1"/>
    <property type="molecule type" value="Genomic_DNA"/>
</dbReference>
<dbReference type="Pfam" id="PF04072">
    <property type="entry name" value="LCM"/>
    <property type="match status" value="1"/>
</dbReference>
<evidence type="ECO:0000256" key="6">
    <source>
        <dbReference type="RuleBase" id="RU362030"/>
    </source>
</evidence>
<dbReference type="NCBIfam" id="TIGR00027">
    <property type="entry name" value="mthyl_TIGR00027"/>
    <property type="match status" value="1"/>
</dbReference>
<dbReference type="PANTHER" id="PTHR43619:SF2">
    <property type="entry name" value="S-ADENOSYL-L-METHIONINE-DEPENDENT METHYLTRANSFERASES SUPERFAMILY PROTEIN"/>
    <property type="match status" value="1"/>
</dbReference>
<evidence type="ECO:0000256" key="4">
    <source>
        <dbReference type="ARBA" id="ARBA00022679"/>
    </source>
</evidence>
<dbReference type="Proteomes" id="UP000002247">
    <property type="component" value="Chromosome"/>
</dbReference>
<dbReference type="STRING" id="640132.Srot_0587"/>
<sequence length="308" mass="34438">MTTPDAAWARSEGDSWDIVSSVGLTALGVAAMRALETKRDDRLVEDPYAEHFVRAAGEENLLALLEQPELAEQSVFDPHRHMGVRSKFFDQFFLSAASAGSRQGVVLAAGLDVRAHRLDWPDGQVVFEIDQPQVLAFKREVLAELGASAKSDRREVAVDLREDWPAALKAAGFDPSAPTAWSAEGLLPYLPGAAQDLLFQRVVELSAPGSQIAVESFRGRFNPTRFQDVQRKYTQDQGNPFAKIDISKLFYNDERADPEQWLRERGWAVRAANILELCDEYGVPPMELPEEIRDIVRHMVYFSAVLPR</sequence>
<keyword evidence="4 7" id="KW-0808">Transferase</keyword>
<reference evidence="7 8" key="1">
    <citation type="journal article" date="2010" name="Stand. Genomic Sci.">
        <title>Complete genome sequence of Segniliparus rotundus type strain (CDC 1076).</title>
        <authorList>
            <person name="Sikorski J."/>
            <person name="Lapidus A."/>
            <person name="Copeland A."/>
            <person name="Misra M."/>
            <person name="Glavina Del Rio T."/>
            <person name="Nolan M."/>
            <person name="Lucas S."/>
            <person name="Chen F."/>
            <person name="Tice H."/>
            <person name="Cheng J.F."/>
            <person name="Jando M."/>
            <person name="Schneider S."/>
            <person name="Bruce D."/>
            <person name="Goodwin L."/>
            <person name="Pitluck S."/>
            <person name="Liolios K."/>
            <person name="Mikhailova N."/>
            <person name="Pati A."/>
            <person name="Ivanova N."/>
            <person name="Mavromatis K."/>
            <person name="Chen A."/>
            <person name="Palaniappan K."/>
            <person name="Chertkov O."/>
            <person name="Land M."/>
            <person name="Hauser L."/>
            <person name="Chang Y.J."/>
            <person name="Jeffries C.D."/>
            <person name="Brettin T."/>
            <person name="Detter J.C."/>
            <person name="Han C."/>
            <person name="Rohde M."/>
            <person name="Goker M."/>
            <person name="Bristow J."/>
            <person name="Eisen J.A."/>
            <person name="Markowitz V."/>
            <person name="Hugenholtz P."/>
            <person name="Kyrpides N.C."/>
            <person name="Klenk H.P."/>
        </authorList>
    </citation>
    <scope>NUCLEOTIDE SEQUENCE [LARGE SCALE GENOMIC DNA]</scope>
    <source>
        <strain evidence="8">ATCC BAA-972 / CDC 1076 / CIP 108378 / DSM 44985 / JCM 13578</strain>
    </source>
</reference>
<dbReference type="GO" id="GO:0008168">
    <property type="term" value="F:methyltransferase activity"/>
    <property type="evidence" value="ECO:0007669"/>
    <property type="project" value="UniProtKB-UniRule"/>
</dbReference>
<keyword evidence="5 6" id="KW-0949">S-adenosyl-L-methionine</keyword>
<evidence type="ECO:0000256" key="5">
    <source>
        <dbReference type="ARBA" id="ARBA00022691"/>
    </source>
</evidence>
<protein>
    <recommendedName>
        <fullName evidence="6">S-adenosyl-L-methionine-dependent methyltransferase</fullName>
        <ecNumber evidence="6">2.1.1.-</ecNumber>
    </recommendedName>
</protein>
<keyword evidence="8" id="KW-1185">Reference proteome</keyword>
<dbReference type="EC" id="2.1.1.-" evidence="6"/>
<organism evidence="7 8">
    <name type="scientific">Segniliparus rotundus (strain ATCC BAA-972 / CDC 1076 / CIP 108378 / DSM 44985 / JCM 13578)</name>
    <dbReference type="NCBI Taxonomy" id="640132"/>
    <lineage>
        <taxon>Bacteria</taxon>
        <taxon>Bacillati</taxon>
        <taxon>Actinomycetota</taxon>
        <taxon>Actinomycetes</taxon>
        <taxon>Mycobacteriales</taxon>
        <taxon>Segniliparaceae</taxon>
        <taxon>Segniliparus</taxon>
    </lineage>
</organism>
<dbReference type="InterPro" id="IPR007213">
    <property type="entry name" value="Ppm1/Ppm2/Tcmp"/>
</dbReference>
<dbReference type="SUPFAM" id="SSF53335">
    <property type="entry name" value="S-adenosyl-L-methionine-dependent methyltransferases"/>
    <property type="match status" value="1"/>
</dbReference>
<dbReference type="InterPro" id="IPR029063">
    <property type="entry name" value="SAM-dependent_MTases_sf"/>
</dbReference>
<proteinExistence type="inferred from homology"/>
<comment type="function">
    <text evidence="1 6">Exhibits S-adenosyl-L-methionine-dependent methyltransferase activity.</text>
</comment>
<dbReference type="AlphaFoldDB" id="D6ZCM7"/>
<dbReference type="RefSeq" id="WP_013137525.1">
    <property type="nucleotide sequence ID" value="NC_014168.1"/>
</dbReference>
<comment type="similarity">
    <text evidence="2 6">Belongs to the UPF0677 family.</text>
</comment>